<keyword evidence="6 9" id="KW-0812">Transmembrane</keyword>
<dbReference type="AlphaFoldDB" id="A0A4Q1C9Q3"/>
<dbReference type="EMBL" id="SDHX01000001">
    <property type="protein sequence ID" value="RXK55735.1"/>
    <property type="molecule type" value="Genomic_DNA"/>
</dbReference>
<protein>
    <recommendedName>
        <fullName evidence="9">Transport permease protein</fullName>
    </recommendedName>
</protein>
<dbReference type="RefSeq" id="WP_129047100.1">
    <property type="nucleotide sequence ID" value="NZ_SDHX01000001.1"/>
</dbReference>
<dbReference type="GO" id="GO:0140359">
    <property type="term" value="F:ABC-type transporter activity"/>
    <property type="evidence" value="ECO:0007669"/>
    <property type="project" value="InterPro"/>
</dbReference>
<dbReference type="OrthoDB" id="9786910at2"/>
<evidence type="ECO:0000256" key="9">
    <source>
        <dbReference type="RuleBase" id="RU361157"/>
    </source>
</evidence>
<dbReference type="InterPro" id="IPR000412">
    <property type="entry name" value="ABC_2_transport"/>
</dbReference>
<feature type="transmembrane region" description="Helical" evidence="9">
    <location>
        <begin position="123"/>
        <end position="146"/>
    </location>
</feature>
<feature type="transmembrane region" description="Helical" evidence="9">
    <location>
        <begin position="239"/>
        <end position="260"/>
    </location>
</feature>
<feature type="transmembrane region" description="Helical" evidence="9">
    <location>
        <begin position="73"/>
        <end position="91"/>
    </location>
</feature>
<dbReference type="PANTHER" id="PTHR30413:SF8">
    <property type="entry name" value="TRANSPORT PERMEASE PROTEIN"/>
    <property type="match status" value="1"/>
</dbReference>
<keyword evidence="4 9" id="KW-1003">Cell membrane</keyword>
<dbReference type="PRINTS" id="PR00164">
    <property type="entry name" value="ABC2TRNSPORT"/>
</dbReference>
<comment type="similarity">
    <text evidence="2 9">Belongs to the ABC-2 integral membrane protein family.</text>
</comment>
<reference evidence="11 12" key="1">
    <citation type="submission" date="2019-01" db="EMBL/GenBank/DDBJ databases">
        <title>Lacunisphaera sp. strain TWA-58.</title>
        <authorList>
            <person name="Chen W.-M."/>
        </authorList>
    </citation>
    <scope>NUCLEOTIDE SEQUENCE [LARGE SCALE GENOMIC DNA]</scope>
    <source>
        <strain evidence="11 12">TWA-58</strain>
    </source>
</reference>
<name>A0A4Q1C9Q3_9BACT</name>
<dbReference type="PANTHER" id="PTHR30413">
    <property type="entry name" value="INNER MEMBRANE TRANSPORT PERMEASE"/>
    <property type="match status" value="1"/>
</dbReference>
<dbReference type="GO" id="GO:0043190">
    <property type="term" value="C:ATP-binding cassette (ABC) transporter complex"/>
    <property type="evidence" value="ECO:0007669"/>
    <property type="project" value="InterPro"/>
</dbReference>
<keyword evidence="3 9" id="KW-0813">Transport</keyword>
<dbReference type="InterPro" id="IPR013525">
    <property type="entry name" value="ABC2_TM"/>
</dbReference>
<evidence type="ECO:0000256" key="7">
    <source>
        <dbReference type="ARBA" id="ARBA00022989"/>
    </source>
</evidence>
<proteinExistence type="inferred from homology"/>
<gene>
    <name evidence="11" type="ORF">ESB00_07580</name>
</gene>
<dbReference type="PROSITE" id="PS51012">
    <property type="entry name" value="ABC_TM2"/>
    <property type="match status" value="1"/>
</dbReference>
<evidence type="ECO:0000256" key="5">
    <source>
        <dbReference type="ARBA" id="ARBA00022519"/>
    </source>
</evidence>
<comment type="subcellular location">
    <subcellularLocation>
        <location evidence="1">Cell inner membrane</location>
        <topology evidence="1">Multi-pass membrane protein</topology>
    </subcellularLocation>
    <subcellularLocation>
        <location evidence="9">Cell membrane</location>
        <topology evidence="9">Multi-pass membrane protein</topology>
    </subcellularLocation>
</comment>
<keyword evidence="12" id="KW-1185">Reference proteome</keyword>
<keyword evidence="8 9" id="KW-0472">Membrane</keyword>
<evidence type="ECO:0000313" key="11">
    <source>
        <dbReference type="EMBL" id="RXK55735.1"/>
    </source>
</evidence>
<feature type="transmembrane region" description="Helical" evidence="9">
    <location>
        <begin position="153"/>
        <end position="180"/>
    </location>
</feature>
<evidence type="ECO:0000313" key="12">
    <source>
        <dbReference type="Proteomes" id="UP000290218"/>
    </source>
</evidence>
<keyword evidence="7 9" id="KW-1133">Transmembrane helix</keyword>
<accession>A0A4Q1C9Q3</accession>
<feature type="transmembrane region" description="Helical" evidence="9">
    <location>
        <begin position="38"/>
        <end position="61"/>
    </location>
</feature>
<feature type="domain" description="ABC transmembrane type-2" evidence="10">
    <location>
        <begin position="36"/>
        <end position="263"/>
    </location>
</feature>
<dbReference type="InterPro" id="IPR047817">
    <property type="entry name" value="ABC2_TM_bact-type"/>
</dbReference>
<sequence length="271" mass="29874">MPPRPNAILVTLWRNRSLVGQFTKRQVELRHKGSHLGLVWSLLNPLLMLALYVVVFGYIFGGRFKPEELPETRVEYALVVFLGLAIHHFLAEVMATSPSLVTSNPNFVKKVVFPLEILPAANLGAASVHFLITLGLVLGGALVCGVPLQAGVLWLPVLILPLALMALGLSLGLSALGVFWRDVAQITQFLSLALLFASAVFYPVAKIPPEIYTILRFNPLLLTIQEARSVVFWDHPLNFTHLAYLGGCGLISYLLGAWIYQRLRPSFADVL</sequence>
<feature type="transmembrane region" description="Helical" evidence="9">
    <location>
        <begin position="186"/>
        <end position="205"/>
    </location>
</feature>
<dbReference type="Pfam" id="PF01061">
    <property type="entry name" value="ABC2_membrane"/>
    <property type="match status" value="1"/>
</dbReference>
<keyword evidence="5" id="KW-0997">Cell inner membrane</keyword>
<evidence type="ECO:0000256" key="1">
    <source>
        <dbReference type="ARBA" id="ARBA00004429"/>
    </source>
</evidence>
<evidence type="ECO:0000256" key="4">
    <source>
        <dbReference type="ARBA" id="ARBA00022475"/>
    </source>
</evidence>
<comment type="caution">
    <text evidence="11">The sequence shown here is derived from an EMBL/GenBank/DDBJ whole genome shotgun (WGS) entry which is preliminary data.</text>
</comment>
<organism evidence="11 12">
    <name type="scientific">Oleiharenicola lentus</name>
    <dbReference type="NCBI Taxonomy" id="2508720"/>
    <lineage>
        <taxon>Bacteria</taxon>
        <taxon>Pseudomonadati</taxon>
        <taxon>Verrucomicrobiota</taxon>
        <taxon>Opitutia</taxon>
        <taxon>Opitutales</taxon>
        <taxon>Opitutaceae</taxon>
        <taxon>Oleiharenicola</taxon>
    </lineage>
</organism>
<dbReference type="GO" id="GO:0015920">
    <property type="term" value="P:lipopolysaccharide transport"/>
    <property type="evidence" value="ECO:0007669"/>
    <property type="project" value="TreeGrafter"/>
</dbReference>
<dbReference type="Proteomes" id="UP000290218">
    <property type="component" value="Unassembled WGS sequence"/>
</dbReference>
<evidence type="ECO:0000256" key="6">
    <source>
        <dbReference type="ARBA" id="ARBA00022692"/>
    </source>
</evidence>
<evidence type="ECO:0000256" key="3">
    <source>
        <dbReference type="ARBA" id="ARBA00022448"/>
    </source>
</evidence>
<evidence type="ECO:0000256" key="2">
    <source>
        <dbReference type="ARBA" id="ARBA00007783"/>
    </source>
</evidence>
<evidence type="ECO:0000259" key="10">
    <source>
        <dbReference type="PROSITE" id="PS51012"/>
    </source>
</evidence>
<evidence type="ECO:0000256" key="8">
    <source>
        <dbReference type="ARBA" id="ARBA00023136"/>
    </source>
</evidence>